<evidence type="ECO:0000259" key="8">
    <source>
        <dbReference type="PROSITE" id="PS50850"/>
    </source>
</evidence>
<name>A0A3M8DU84_9BACL</name>
<organism evidence="9 10">
    <name type="scientific">Brevibacillus fluminis</name>
    <dbReference type="NCBI Taxonomy" id="511487"/>
    <lineage>
        <taxon>Bacteria</taxon>
        <taxon>Bacillati</taxon>
        <taxon>Bacillota</taxon>
        <taxon>Bacilli</taxon>
        <taxon>Bacillales</taxon>
        <taxon>Paenibacillaceae</taxon>
        <taxon>Brevibacillus</taxon>
    </lineage>
</organism>
<feature type="domain" description="Major facilitator superfamily (MFS) profile" evidence="8">
    <location>
        <begin position="10"/>
        <end position="395"/>
    </location>
</feature>
<feature type="transmembrane region" description="Helical" evidence="7">
    <location>
        <begin position="339"/>
        <end position="361"/>
    </location>
</feature>
<evidence type="ECO:0000256" key="4">
    <source>
        <dbReference type="ARBA" id="ARBA00022692"/>
    </source>
</evidence>
<evidence type="ECO:0000256" key="5">
    <source>
        <dbReference type="ARBA" id="ARBA00022989"/>
    </source>
</evidence>
<dbReference type="InterPro" id="IPR036259">
    <property type="entry name" value="MFS_trans_sf"/>
</dbReference>
<dbReference type="InterPro" id="IPR020846">
    <property type="entry name" value="MFS_dom"/>
</dbReference>
<feature type="transmembrane region" description="Helical" evidence="7">
    <location>
        <begin position="100"/>
        <end position="125"/>
    </location>
</feature>
<evidence type="ECO:0000256" key="6">
    <source>
        <dbReference type="ARBA" id="ARBA00023136"/>
    </source>
</evidence>
<feature type="transmembrane region" description="Helical" evidence="7">
    <location>
        <begin position="165"/>
        <end position="183"/>
    </location>
</feature>
<dbReference type="SUPFAM" id="SSF103473">
    <property type="entry name" value="MFS general substrate transporter"/>
    <property type="match status" value="1"/>
</dbReference>
<proteinExistence type="predicted"/>
<dbReference type="Proteomes" id="UP000271031">
    <property type="component" value="Unassembled WGS sequence"/>
</dbReference>
<evidence type="ECO:0000256" key="1">
    <source>
        <dbReference type="ARBA" id="ARBA00004651"/>
    </source>
</evidence>
<protein>
    <submittedName>
        <fullName evidence="9">MFS transporter</fullName>
    </submittedName>
</protein>
<evidence type="ECO:0000256" key="2">
    <source>
        <dbReference type="ARBA" id="ARBA00022448"/>
    </source>
</evidence>
<feature type="transmembrane region" description="Helical" evidence="7">
    <location>
        <begin position="76"/>
        <end position="94"/>
    </location>
</feature>
<dbReference type="PANTHER" id="PTHR23517:SF10">
    <property type="entry name" value="MAJOR FACILITATOR SUPERFAMILY (MFS) PROFILE DOMAIN-CONTAINING PROTEIN"/>
    <property type="match status" value="1"/>
</dbReference>
<keyword evidence="4 7" id="KW-0812">Transmembrane</keyword>
<evidence type="ECO:0000256" key="7">
    <source>
        <dbReference type="SAM" id="Phobius"/>
    </source>
</evidence>
<comment type="subcellular location">
    <subcellularLocation>
        <location evidence="1">Cell membrane</location>
        <topology evidence="1">Multi-pass membrane protein</topology>
    </subcellularLocation>
</comment>
<dbReference type="RefSeq" id="WP_122916866.1">
    <property type="nucleotide sequence ID" value="NZ_RHHQ01000005.1"/>
</dbReference>
<dbReference type="GO" id="GO:0005886">
    <property type="term" value="C:plasma membrane"/>
    <property type="evidence" value="ECO:0007669"/>
    <property type="project" value="UniProtKB-SubCell"/>
</dbReference>
<evidence type="ECO:0000313" key="10">
    <source>
        <dbReference type="Proteomes" id="UP000271031"/>
    </source>
</evidence>
<keyword evidence="5 7" id="KW-1133">Transmembrane helix</keyword>
<feature type="transmembrane region" description="Helical" evidence="7">
    <location>
        <begin position="12"/>
        <end position="37"/>
    </location>
</feature>
<comment type="caution">
    <text evidence="9">The sequence shown here is derived from an EMBL/GenBank/DDBJ whole genome shotgun (WGS) entry which is preliminary data.</text>
</comment>
<accession>A0A3M8DU84</accession>
<dbReference type="PROSITE" id="PS50850">
    <property type="entry name" value="MFS"/>
    <property type="match status" value="1"/>
</dbReference>
<evidence type="ECO:0000313" key="9">
    <source>
        <dbReference type="EMBL" id="RNB91474.1"/>
    </source>
</evidence>
<keyword evidence="2" id="KW-0813">Transport</keyword>
<dbReference type="AlphaFoldDB" id="A0A3M8DU84"/>
<feature type="transmembrane region" description="Helical" evidence="7">
    <location>
        <begin position="285"/>
        <end position="302"/>
    </location>
</feature>
<sequence length="408" mass="44925">MKWLSAYPKEAIVFIAASFVNSLGSAFMWPLTTLYVYHELHRPMADAGFVLMLQSLAGIAGQFIGGSLFHRLGAKSLIVGSLLLCGISQLSILFTRDWSVYVFIMSLLGLLNSVSTPAIQAFIGFRWKEKRNELFNIVYVSNNIGMAIGTSLAGVLASLSFSFTFLFNSLSTIGFALFILWFMRGMTLVDKREVSVSAISNLSEQSPLYLLMQYRIYLFIGLGSASIWFSMALWNSGVAPYLTDMGYNYTAYSFLWTVNGVVIFFGQPITSLIKRLWARTISSQLVANAICYGCGFGFILFYHDSYYMLVLGMVIITLGEMLMAPAIPAFISEKTGLAAPFYLGVAGSFGSIGRVLGPLLFGRLYDEGGITPVLLLGTIVSVVAIFLFLFHAAFNRENQGKHAKNHPA</sequence>
<feature type="transmembrane region" description="Helical" evidence="7">
    <location>
        <begin position="373"/>
        <end position="394"/>
    </location>
</feature>
<dbReference type="Pfam" id="PF07690">
    <property type="entry name" value="MFS_1"/>
    <property type="match status" value="1"/>
</dbReference>
<reference evidence="9 10" key="1">
    <citation type="submission" date="2018-10" db="EMBL/GenBank/DDBJ databases">
        <title>Phylogenomics of Brevibacillus.</title>
        <authorList>
            <person name="Dunlap C."/>
        </authorList>
    </citation>
    <scope>NUCLEOTIDE SEQUENCE [LARGE SCALE GENOMIC DNA]</scope>
    <source>
        <strain evidence="9 10">JCM 15716</strain>
    </source>
</reference>
<dbReference type="Gene3D" id="1.20.1250.20">
    <property type="entry name" value="MFS general substrate transporter like domains"/>
    <property type="match status" value="1"/>
</dbReference>
<keyword evidence="3" id="KW-1003">Cell membrane</keyword>
<evidence type="ECO:0000256" key="3">
    <source>
        <dbReference type="ARBA" id="ARBA00022475"/>
    </source>
</evidence>
<feature type="transmembrane region" description="Helical" evidence="7">
    <location>
        <begin position="49"/>
        <end position="69"/>
    </location>
</feature>
<gene>
    <name evidence="9" type="ORF">EDM56_05405</name>
</gene>
<keyword evidence="6 7" id="KW-0472">Membrane</keyword>
<feature type="transmembrane region" description="Helical" evidence="7">
    <location>
        <begin position="216"/>
        <end position="234"/>
    </location>
</feature>
<dbReference type="EMBL" id="RHHQ01000005">
    <property type="protein sequence ID" value="RNB91474.1"/>
    <property type="molecule type" value="Genomic_DNA"/>
</dbReference>
<feature type="transmembrane region" description="Helical" evidence="7">
    <location>
        <begin position="137"/>
        <end position="159"/>
    </location>
</feature>
<feature type="transmembrane region" description="Helical" evidence="7">
    <location>
        <begin position="308"/>
        <end position="327"/>
    </location>
</feature>
<dbReference type="PANTHER" id="PTHR23517">
    <property type="entry name" value="RESISTANCE PROTEIN MDTM, PUTATIVE-RELATED-RELATED"/>
    <property type="match status" value="1"/>
</dbReference>
<dbReference type="GO" id="GO:0022857">
    <property type="term" value="F:transmembrane transporter activity"/>
    <property type="evidence" value="ECO:0007669"/>
    <property type="project" value="InterPro"/>
</dbReference>
<dbReference type="InterPro" id="IPR011701">
    <property type="entry name" value="MFS"/>
</dbReference>
<feature type="transmembrane region" description="Helical" evidence="7">
    <location>
        <begin position="254"/>
        <end position="273"/>
    </location>
</feature>
<dbReference type="OrthoDB" id="3268460at2"/>
<keyword evidence="10" id="KW-1185">Reference proteome</keyword>
<dbReference type="InterPro" id="IPR050171">
    <property type="entry name" value="MFS_Transporters"/>
</dbReference>